<dbReference type="CDD" id="cd07067">
    <property type="entry name" value="HP_PGM_like"/>
    <property type="match status" value="1"/>
</dbReference>
<dbReference type="Proteomes" id="UP000012960">
    <property type="component" value="Unplaced"/>
</dbReference>
<keyword evidence="4" id="KW-1185">Reference proteome</keyword>
<dbReference type="FunCoup" id="A0A804HXQ7">
    <property type="interactions" value="9"/>
</dbReference>
<dbReference type="OMA" id="FNILECE"/>
<proteinExistence type="predicted"/>
<dbReference type="EMBL" id="HG996467">
    <property type="protein sequence ID" value="CAG1860757.1"/>
    <property type="molecule type" value="Genomic_DNA"/>
</dbReference>
<keyword evidence="1" id="KW-1133">Transmembrane helix</keyword>
<protein>
    <submittedName>
        <fullName evidence="2">(wild Malaysian banana) hypothetical protein</fullName>
    </submittedName>
</protein>
<feature type="transmembrane region" description="Helical" evidence="1">
    <location>
        <begin position="275"/>
        <end position="295"/>
    </location>
</feature>
<name>A0A804HXQ7_MUSAM</name>
<accession>A0A804HXQ7</accession>
<reference evidence="2" key="1">
    <citation type="submission" date="2021-03" db="EMBL/GenBank/DDBJ databases">
        <authorList>
            <consortium name="Genoscope - CEA"/>
            <person name="William W."/>
        </authorList>
    </citation>
    <scope>NUCLEOTIDE SEQUENCE</scope>
    <source>
        <strain evidence="2">Doubled-haploid Pahang</strain>
    </source>
</reference>
<gene>
    <name evidence="2" type="ORF">GSMUA_56510.1</name>
</gene>
<sequence length="296" mass="32885">MGGGEGEGSVQNVLVMRHGDRIDHLEPLWVAHASRPWDPPLAEGGLIRAWTTGKRLRGVGFPIHRVLVSPFLRCLETATEIIRALCCVVDDDTRLLAMGTSQDAVLDPSRVKVSIEFGLCEMLNSQAIGSRVAPKDNKWFPHISELEALLPAGTLDHSAESIYKELPQWEESLLEARKRYISVIQALSDKYPNENLLLVSHGEAIGATVASFLEDAMVFEVEYCACCHLQRNILSNSSQAFSTENFRVLTESGQTVPFFPPDRYGSRPYCYCCRYYNIGGAFIANLFIAVAILSMF</sequence>
<dbReference type="PANTHER" id="PTHR16469">
    <property type="entry name" value="UBIQUITIN-ASSOCIATED AND SH3 DOMAIN-CONTAINING BA-RELATED"/>
    <property type="match status" value="1"/>
</dbReference>
<dbReference type="AlphaFoldDB" id="A0A804HXQ7"/>
<keyword evidence="1" id="KW-0472">Membrane</keyword>
<organism evidence="3 4">
    <name type="scientific">Musa acuminata subsp. malaccensis</name>
    <name type="common">Wild banana</name>
    <name type="synonym">Musa malaccensis</name>
    <dbReference type="NCBI Taxonomy" id="214687"/>
    <lineage>
        <taxon>Eukaryota</taxon>
        <taxon>Viridiplantae</taxon>
        <taxon>Streptophyta</taxon>
        <taxon>Embryophyta</taxon>
        <taxon>Tracheophyta</taxon>
        <taxon>Spermatophyta</taxon>
        <taxon>Magnoliopsida</taxon>
        <taxon>Liliopsida</taxon>
        <taxon>Zingiberales</taxon>
        <taxon>Musaceae</taxon>
        <taxon>Musa</taxon>
    </lineage>
</organism>
<reference evidence="3" key="2">
    <citation type="submission" date="2021-05" db="UniProtKB">
        <authorList>
            <consortium name="EnsemblPlants"/>
        </authorList>
    </citation>
    <scope>IDENTIFICATION</scope>
    <source>
        <strain evidence="3">subsp. malaccensis</strain>
    </source>
</reference>
<evidence type="ECO:0000313" key="3">
    <source>
        <dbReference type="EnsemblPlants" id="Ma02_p00250.1"/>
    </source>
</evidence>
<dbReference type="InterPro" id="IPR012398">
    <property type="entry name" value="PRIB5"/>
</dbReference>
<evidence type="ECO:0000313" key="4">
    <source>
        <dbReference type="Proteomes" id="UP000012960"/>
    </source>
</evidence>
<dbReference type="InterPro" id="IPR029033">
    <property type="entry name" value="His_PPase_superfam"/>
</dbReference>
<dbReference type="PANTHER" id="PTHR16469:SF27">
    <property type="entry name" value="UBIQUITIN-ASSOCIATED AND SH3 DOMAIN-CONTAINING BA-RELATED"/>
    <property type="match status" value="1"/>
</dbReference>
<dbReference type="Gene3D" id="3.40.50.1240">
    <property type="entry name" value="Phosphoglycerate mutase-like"/>
    <property type="match status" value="1"/>
</dbReference>
<evidence type="ECO:0000313" key="2">
    <source>
        <dbReference type="EMBL" id="CAG1860757.1"/>
    </source>
</evidence>
<dbReference type="Gramene" id="Ma02_t00250.1">
    <property type="protein sequence ID" value="Ma02_p00250.1"/>
    <property type="gene ID" value="Ma02_g00250"/>
</dbReference>
<dbReference type="InParanoid" id="A0A804HXQ7"/>
<evidence type="ECO:0000256" key="1">
    <source>
        <dbReference type="SAM" id="Phobius"/>
    </source>
</evidence>
<dbReference type="EnsemblPlants" id="Ma02_t00250.1">
    <property type="protein sequence ID" value="Ma02_p00250.1"/>
    <property type="gene ID" value="Ma02_g00250"/>
</dbReference>
<dbReference type="PIRSF" id="PIRSF015897">
    <property type="entry name" value="PRIB5"/>
    <property type="match status" value="1"/>
</dbReference>
<keyword evidence="1" id="KW-0812">Transmembrane</keyword>
<dbReference type="InterPro" id="IPR051710">
    <property type="entry name" value="Phosphatase_SH3-domain"/>
</dbReference>
<dbReference type="Pfam" id="PF00300">
    <property type="entry name" value="His_Phos_1"/>
    <property type="match status" value="2"/>
</dbReference>
<dbReference type="InterPro" id="IPR013078">
    <property type="entry name" value="His_Pase_superF_clade-1"/>
</dbReference>
<dbReference type="SUPFAM" id="SSF53254">
    <property type="entry name" value="Phosphoglycerate mutase-like"/>
    <property type="match status" value="1"/>
</dbReference>